<evidence type="ECO:0000259" key="6">
    <source>
        <dbReference type="PROSITE" id="PS50157"/>
    </source>
</evidence>
<comment type="caution">
    <text evidence="7">The sequence shown here is derived from an EMBL/GenBank/DDBJ whole genome shotgun (WGS) entry which is preliminary data.</text>
</comment>
<dbReference type="GO" id="GO:0008270">
    <property type="term" value="F:zinc ion binding"/>
    <property type="evidence" value="ECO:0007669"/>
    <property type="project" value="UniProtKB-KW"/>
</dbReference>
<dbReference type="PANTHER" id="PTHR24379">
    <property type="entry name" value="KRAB AND ZINC FINGER DOMAIN-CONTAINING"/>
    <property type="match status" value="1"/>
</dbReference>
<keyword evidence="4" id="KW-0862">Zinc</keyword>
<organism evidence="7 8">
    <name type="scientific">Batillaria attramentaria</name>
    <dbReference type="NCBI Taxonomy" id="370345"/>
    <lineage>
        <taxon>Eukaryota</taxon>
        <taxon>Metazoa</taxon>
        <taxon>Spiralia</taxon>
        <taxon>Lophotrochozoa</taxon>
        <taxon>Mollusca</taxon>
        <taxon>Gastropoda</taxon>
        <taxon>Caenogastropoda</taxon>
        <taxon>Sorbeoconcha</taxon>
        <taxon>Cerithioidea</taxon>
        <taxon>Batillariidae</taxon>
        <taxon>Batillaria</taxon>
    </lineage>
</organism>
<keyword evidence="1" id="KW-0479">Metal-binding</keyword>
<dbReference type="AlphaFoldDB" id="A0ABD0JIA9"/>
<proteinExistence type="predicted"/>
<evidence type="ECO:0000313" key="7">
    <source>
        <dbReference type="EMBL" id="KAK7474453.1"/>
    </source>
</evidence>
<dbReference type="Pfam" id="PF13894">
    <property type="entry name" value="zf-C2H2_4"/>
    <property type="match status" value="1"/>
</dbReference>
<dbReference type="Proteomes" id="UP001519460">
    <property type="component" value="Unassembled WGS sequence"/>
</dbReference>
<evidence type="ECO:0000256" key="2">
    <source>
        <dbReference type="ARBA" id="ARBA00022737"/>
    </source>
</evidence>
<dbReference type="EMBL" id="JACVVK020000436">
    <property type="protein sequence ID" value="KAK7474453.1"/>
    <property type="molecule type" value="Genomic_DNA"/>
</dbReference>
<keyword evidence="3 5" id="KW-0863">Zinc-finger</keyword>
<dbReference type="InterPro" id="IPR013087">
    <property type="entry name" value="Znf_C2H2_type"/>
</dbReference>
<dbReference type="SMART" id="SM00355">
    <property type="entry name" value="ZnF_C2H2"/>
    <property type="match status" value="3"/>
</dbReference>
<protein>
    <recommendedName>
        <fullName evidence="6">C2H2-type domain-containing protein</fullName>
    </recommendedName>
</protein>
<evidence type="ECO:0000256" key="5">
    <source>
        <dbReference type="PROSITE-ProRule" id="PRU00042"/>
    </source>
</evidence>
<dbReference type="Gene3D" id="3.30.160.60">
    <property type="entry name" value="Classic Zinc Finger"/>
    <property type="match status" value="2"/>
</dbReference>
<dbReference type="InterPro" id="IPR036236">
    <property type="entry name" value="Znf_C2H2_sf"/>
</dbReference>
<name>A0ABD0JIA9_9CAEN</name>
<evidence type="ECO:0000256" key="1">
    <source>
        <dbReference type="ARBA" id="ARBA00022723"/>
    </source>
</evidence>
<keyword evidence="8" id="KW-1185">Reference proteome</keyword>
<evidence type="ECO:0000313" key="8">
    <source>
        <dbReference type="Proteomes" id="UP001519460"/>
    </source>
</evidence>
<dbReference type="SUPFAM" id="SSF57667">
    <property type="entry name" value="beta-beta-alpha zinc fingers"/>
    <property type="match status" value="2"/>
</dbReference>
<evidence type="ECO:0000256" key="3">
    <source>
        <dbReference type="ARBA" id="ARBA00022771"/>
    </source>
</evidence>
<reference evidence="7 8" key="1">
    <citation type="journal article" date="2023" name="Sci. Data">
        <title>Genome assembly of the Korean intertidal mud-creeper Batillaria attramentaria.</title>
        <authorList>
            <person name="Patra A.K."/>
            <person name="Ho P.T."/>
            <person name="Jun S."/>
            <person name="Lee S.J."/>
            <person name="Kim Y."/>
            <person name="Won Y.J."/>
        </authorList>
    </citation>
    <scope>NUCLEOTIDE SEQUENCE [LARGE SCALE GENOMIC DNA]</scope>
    <source>
        <strain evidence="7">Wonlab-2016</strain>
    </source>
</reference>
<dbReference type="PROSITE" id="PS00028">
    <property type="entry name" value="ZINC_FINGER_C2H2_1"/>
    <property type="match status" value="2"/>
</dbReference>
<accession>A0ABD0JIA9</accession>
<dbReference type="Pfam" id="PF00096">
    <property type="entry name" value="zf-C2H2"/>
    <property type="match status" value="1"/>
</dbReference>
<keyword evidence="2" id="KW-0677">Repeat</keyword>
<feature type="domain" description="C2H2-type" evidence="6">
    <location>
        <begin position="100"/>
        <end position="127"/>
    </location>
</feature>
<sequence>MRRNHNYKGGLRLKCTVCDKKFVTLKELHSHVNTVHFKIKPYKCSACNATFSHERSTKRQRHVCKPKQPSLHECQTCGKQFYKRADLEQHLHTHDEKPKFSCARCAGLFKHASSLKRHQKLRCSVKE</sequence>
<feature type="domain" description="C2H2-type" evidence="6">
    <location>
        <begin position="72"/>
        <end position="99"/>
    </location>
</feature>
<evidence type="ECO:0000256" key="4">
    <source>
        <dbReference type="ARBA" id="ARBA00022833"/>
    </source>
</evidence>
<dbReference type="PANTHER" id="PTHR24379:SF121">
    <property type="entry name" value="C2H2-TYPE DOMAIN-CONTAINING PROTEIN"/>
    <property type="match status" value="1"/>
</dbReference>
<feature type="domain" description="C2H2-type" evidence="6">
    <location>
        <begin position="13"/>
        <end position="41"/>
    </location>
</feature>
<dbReference type="PROSITE" id="PS50157">
    <property type="entry name" value="ZINC_FINGER_C2H2_2"/>
    <property type="match status" value="3"/>
</dbReference>
<gene>
    <name evidence="7" type="ORF">BaRGS_00034275</name>
</gene>